<evidence type="ECO:0000313" key="2">
    <source>
        <dbReference type="Proteomes" id="UP000007266"/>
    </source>
</evidence>
<proteinExistence type="predicted"/>
<dbReference type="HOGENOM" id="CLU_2375525_0_0_1"/>
<evidence type="ECO:0000313" key="1">
    <source>
        <dbReference type="EMBL" id="EFA04199.1"/>
    </source>
</evidence>
<reference evidence="1 2" key="1">
    <citation type="journal article" date="2008" name="Nature">
        <title>The genome of the model beetle and pest Tribolium castaneum.</title>
        <authorList>
            <consortium name="Tribolium Genome Sequencing Consortium"/>
            <person name="Richards S."/>
            <person name="Gibbs R.A."/>
            <person name="Weinstock G.M."/>
            <person name="Brown S.J."/>
            <person name="Denell R."/>
            <person name="Beeman R.W."/>
            <person name="Gibbs R."/>
            <person name="Beeman R.W."/>
            <person name="Brown S.J."/>
            <person name="Bucher G."/>
            <person name="Friedrich M."/>
            <person name="Grimmelikhuijzen C.J."/>
            <person name="Klingler M."/>
            <person name="Lorenzen M."/>
            <person name="Richards S."/>
            <person name="Roth S."/>
            <person name="Schroder R."/>
            <person name="Tautz D."/>
            <person name="Zdobnov E.M."/>
            <person name="Muzny D."/>
            <person name="Gibbs R.A."/>
            <person name="Weinstock G.M."/>
            <person name="Attaway T."/>
            <person name="Bell S."/>
            <person name="Buhay C.J."/>
            <person name="Chandrabose M.N."/>
            <person name="Chavez D."/>
            <person name="Clerk-Blankenburg K.P."/>
            <person name="Cree A."/>
            <person name="Dao M."/>
            <person name="Davis C."/>
            <person name="Chacko J."/>
            <person name="Dinh H."/>
            <person name="Dugan-Rocha S."/>
            <person name="Fowler G."/>
            <person name="Garner T.T."/>
            <person name="Garnes J."/>
            <person name="Gnirke A."/>
            <person name="Hawes A."/>
            <person name="Hernandez J."/>
            <person name="Hines S."/>
            <person name="Holder M."/>
            <person name="Hume J."/>
            <person name="Jhangiani S.N."/>
            <person name="Joshi V."/>
            <person name="Khan Z.M."/>
            <person name="Jackson L."/>
            <person name="Kovar C."/>
            <person name="Kowis A."/>
            <person name="Lee S."/>
            <person name="Lewis L.R."/>
            <person name="Margolis J."/>
            <person name="Morgan M."/>
            <person name="Nazareth L.V."/>
            <person name="Nguyen N."/>
            <person name="Okwuonu G."/>
            <person name="Parker D."/>
            <person name="Richards S."/>
            <person name="Ruiz S.J."/>
            <person name="Santibanez J."/>
            <person name="Savard J."/>
            <person name="Scherer S.E."/>
            <person name="Schneider B."/>
            <person name="Sodergren E."/>
            <person name="Tautz D."/>
            <person name="Vattahil S."/>
            <person name="Villasana D."/>
            <person name="White C.S."/>
            <person name="Wright R."/>
            <person name="Park Y."/>
            <person name="Beeman R.W."/>
            <person name="Lord J."/>
            <person name="Oppert B."/>
            <person name="Lorenzen M."/>
            <person name="Brown S."/>
            <person name="Wang L."/>
            <person name="Savard J."/>
            <person name="Tautz D."/>
            <person name="Richards S."/>
            <person name="Weinstock G."/>
            <person name="Gibbs R.A."/>
            <person name="Liu Y."/>
            <person name="Worley K."/>
            <person name="Weinstock G."/>
            <person name="Elsik C.G."/>
            <person name="Reese J.T."/>
            <person name="Elhaik E."/>
            <person name="Landan G."/>
            <person name="Graur D."/>
            <person name="Arensburger P."/>
            <person name="Atkinson P."/>
            <person name="Beeman R.W."/>
            <person name="Beidler J."/>
            <person name="Brown S.J."/>
            <person name="Demuth J.P."/>
            <person name="Drury D.W."/>
            <person name="Du Y.Z."/>
            <person name="Fujiwara H."/>
            <person name="Lorenzen M."/>
            <person name="Maselli V."/>
            <person name="Osanai M."/>
            <person name="Park Y."/>
            <person name="Robertson H.M."/>
            <person name="Tu Z."/>
            <person name="Wang J.J."/>
            <person name="Wang S."/>
            <person name="Richards S."/>
            <person name="Song H."/>
            <person name="Zhang L."/>
            <person name="Sodergren E."/>
            <person name="Werner D."/>
            <person name="Stanke M."/>
            <person name="Morgenstern B."/>
            <person name="Solovyev V."/>
            <person name="Kosarev P."/>
            <person name="Brown G."/>
            <person name="Chen H.C."/>
            <person name="Ermolaeva O."/>
            <person name="Hlavina W."/>
            <person name="Kapustin Y."/>
            <person name="Kiryutin B."/>
            <person name="Kitts P."/>
            <person name="Maglott D."/>
            <person name="Pruitt K."/>
            <person name="Sapojnikov V."/>
            <person name="Souvorov A."/>
            <person name="Mackey A.J."/>
            <person name="Waterhouse R.M."/>
            <person name="Wyder S."/>
            <person name="Zdobnov E.M."/>
            <person name="Zdobnov E.M."/>
            <person name="Wyder S."/>
            <person name="Kriventseva E.V."/>
            <person name="Kadowaki T."/>
            <person name="Bork P."/>
            <person name="Aranda M."/>
            <person name="Bao R."/>
            <person name="Beermann A."/>
            <person name="Berns N."/>
            <person name="Bolognesi R."/>
            <person name="Bonneton F."/>
            <person name="Bopp D."/>
            <person name="Brown S.J."/>
            <person name="Bucher G."/>
            <person name="Butts T."/>
            <person name="Chaumot A."/>
            <person name="Denell R.E."/>
            <person name="Ferrier D.E."/>
            <person name="Friedrich M."/>
            <person name="Gordon C.M."/>
            <person name="Jindra M."/>
            <person name="Klingler M."/>
            <person name="Lan Q."/>
            <person name="Lattorff H.M."/>
            <person name="Laudet V."/>
            <person name="von Levetsow C."/>
            <person name="Liu Z."/>
            <person name="Lutz R."/>
            <person name="Lynch J.A."/>
            <person name="da Fonseca R.N."/>
            <person name="Posnien N."/>
            <person name="Reuter R."/>
            <person name="Roth S."/>
            <person name="Savard J."/>
            <person name="Schinko J.B."/>
            <person name="Schmitt C."/>
            <person name="Schoppmeier M."/>
            <person name="Schroder R."/>
            <person name="Shippy T.D."/>
            <person name="Simonnet F."/>
            <person name="Marques-Souza H."/>
            <person name="Tautz D."/>
            <person name="Tomoyasu Y."/>
            <person name="Trauner J."/>
            <person name="Van der Zee M."/>
            <person name="Vervoort M."/>
            <person name="Wittkopp N."/>
            <person name="Wimmer E.A."/>
            <person name="Yang X."/>
            <person name="Jones A.K."/>
            <person name="Sattelle D.B."/>
            <person name="Ebert P.R."/>
            <person name="Nelson D."/>
            <person name="Scott J.G."/>
            <person name="Beeman R.W."/>
            <person name="Muthukrishnan S."/>
            <person name="Kramer K.J."/>
            <person name="Arakane Y."/>
            <person name="Beeman R.W."/>
            <person name="Zhu Q."/>
            <person name="Hogenkamp D."/>
            <person name="Dixit R."/>
            <person name="Oppert B."/>
            <person name="Jiang H."/>
            <person name="Zou Z."/>
            <person name="Marshall J."/>
            <person name="Elpidina E."/>
            <person name="Vinokurov K."/>
            <person name="Oppert C."/>
            <person name="Zou Z."/>
            <person name="Evans J."/>
            <person name="Lu Z."/>
            <person name="Zhao P."/>
            <person name="Sumathipala N."/>
            <person name="Altincicek B."/>
            <person name="Vilcinskas A."/>
            <person name="Williams M."/>
            <person name="Hultmark D."/>
            <person name="Hetru C."/>
            <person name="Jiang H."/>
            <person name="Grimmelikhuijzen C.J."/>
            <person name="Hauser F."/>
            <person name="Cazzamali G."/>
            <person name="Williamson M."/>
            <person name="Park Y."/>
            <person name="Li B."/>
            <person name="Tanaka Y."/>
            <person name="Predel R."/>
            <person name="Neupert S."/>
            <person name="Schachtner J."/>
            <person name="Verleyen P."/>
            <person name="Raible F."/>
            <person name="Bork P."/>
            <person name="Friedrich M."/>
            <person name="Walden K.K."/>
            <person name="Robertson H.M."/>
            <person name="Angeli S."/>
            <person name="Foret S."/>
            <person name="Bucher G."/>
            <person name="Schuetz S."/>
            <person name="Maleszka R."/>
            <person name="Wimmer E.A."/>
            <person name="Beeman R.W."/>
            <person name="Lorenzen M."/>
            <person name="Tomoyasu Y."/>
            <person name="Miller S.C."/>
            <person name="Grossmann D."/>
            <person name="Bucher G."/>
        </authorList>
    </citation>
    <scope>NUCLEOTIDE SEQUENCE [LARGE SCALE GENOMIC DNA]</scope>
    <source>
        <strain evidence="1 2">Georgia GA2</strain>
    </source>
</reference>
<sequence length="95" mass="10532">MDTTGVGNAGTYCFLVVVFLGEKGKKERTHAKNSPIISYADLFSVKVDEKRQRCIIKFAGNRTSIVSCNAALKRNEHPGFDGINGADMETFFNRK</sequence>
<dbReference type="InParanoid" id="D6WM05"/>
<organism evidence="1 2">
    <name type="scientific">Tribolium castaneum</name>
    <name type="common">Red flour beetle</name>
    <dbReference type="NCBI Taxonomy" id="7070"/>
    <lineage>
        <taxon>Eukaryota</taxon>
        <taxon>Metazoa</taxon>
        <taxon>Ecdysozoa</taxon>
        <taxon>Arthropoda</taxon>
        <taxon>Hexapoda</taxon>
        <taxon>Insecta</taxon>
        <taxon>Pterygota</taxon>
        <taxon>Neoptera</taxon>
        <taxon>Endopterygota</taxon>
        <taxon>Coleoptera</taxon>
        <taxon>Polyphaga</taxon>
        <taxon>Cucujiformia</taxon>
        <taxon>Tenebrionidae</taxon>
        <taxon>Tenebrionidae incertae sedis</taxon>
        <taxon>Tribolium</taxon>
    </lineage>
</organism>
<keyword evidence="2" id="KW-1185">Reference proteome</keyword>
<accession>D6WM05</accession>
<name>D6WM05_TRICA</name>
<protein>
    <submittedName>
        <fullName evidence="1">Uncharacterized protein</fullName>
    </submittedName>
</protein>
<reference evidence="1 2" key="2">
    <citation type="journal article" date="2010" name="Nucleic Acids Res.">
        <title>BeetleBase in 2010: revisions to provide comprehensive genomic information for Tribolium castaneum.</title>
        <authorList>
            <person name="Kim H.S."/>
            <person name="Murphy T."/>
            <person name="Xia J."/>
            <person name="Caragea D."/>
            <person name="Park Y."/>
            <person name="Beeman R.W."/>
            <person name="Lorenzen M.D."/>
            <person name="Butcher S."/>
            <person name="Manak J.R."/>
            <person name="Brown S.J."/>
        </authorList>
    </citation>
    <scope>GENOME REANNOTATION</scope>
    <source>
        <strain evidence="1 2">Georgia GA2</strain>
    </source>
</reference>
<dbReference type="Proteomes" id="UP000007266">
    <property type="component" value="Linkage group 5"/>
</dbReference>
<dbReference type="EMBL" id="KQ971343">
    <property type="protein sequence ID" value="EFA04199.1"/>
    <property type="molecule type" value="Genomic_DNA"/>
</dbReference>
<gene>
    <name evidence="1" type="primary">GLEAN_14448</name>
    <name evidence="1" type="ORF">TcasGA2_TC014448</name>
</gene>
<dbReference type="AlphaFoldDB" id="D6WM05"/>